<comment type="caution">
    <text evidence="2">The sequence shown here is derived from an EMBL/GenBank/DDBJ whole genome shotgun (WGS) entry which is preliminary data.</text>
</comment>
<proteinExistence type="predicted"/>
<dbReference type="EMBL" id="JPRD01000015">
    <property type="protein sequence ID" value="KIF53392.1"/>
    <property type="molecule type" value="Genomic_DNA"/>
</dbReference>
<dbReference type="Proteomes" id="UP000031586">
    <property type="component" value="Unassembled WGS sequence"/>
</dbReference>
<evidence type="ECO:0000313" key="3">
    <source>
        <dbReference type="Proteomes" id="UP000031586"/>
    </source>
</evidence>
<sequence length="178" mass="18970">MDSSYETNHFNTEFNIMLIANILATLEQASLSKAVMTVQCVNGTPSLILSFIADGATVTDSQKVMELRKTLAQPLVVTGQDLEEQLVGHLGHSADELISITTDLKKEQGSKAKNQPKQKANTASSKGATVTKSPESTATDTATNQESIQTDQTPAAVDEPAQNAAQQVSQISMSDFSL</sequence>
<reference evidence="2 3" key="1">
    <citation type="submission" date="2014-07" db="EMBL/GenBank/DDBJ databases">
        <title>Unique and conserved regions in Vibrio harveyi and related species in comparison with the shrimp pathogen Vibrio harveyi CAIM 1792.</title>
        <authorList>
            <person name="Espinoza-Valles I."/>
            <person name="Vora G."/>
            <person name="Leekitcharoenphon P."/>
            <person name="Ussery D."/>
            <person name="Hoj L."/>
            <person name="Gomez-Gil B."/>
        </authorList>
    </citation>
    <scope>NUCLEOTIDE SEQUENCE [LARGE SCALE GENOMIC DNA]</scope>
    <source>
        <strain evidence="3">CAIM 1854 / LMG 25443</strain>
    </source>
</reference>
<protein>
    <recommendedName>
        <fullName evidence="4">PRTRC system protein E</fullName>
    </recommendedName>
</protein>
<evidence type="ECO:0000313" key="2">
    <source>
        <dbReference type="EMBL" id="KIF53392.1"/>
    </source>
</evidence>
<name>A0A0C1WAT1_9VIBR</name>
<accession>A0A0C1WAT1</accession>
<dbReference type="AlphaFoldDB" id="A0A0C1WAT1"/>
<feature type="compositionally biased region" description="Polar residues" evidence="1">
    <location>
        <begin position="163"/>
        <end position="178"/>
    </location>
</feature>
<feature type="region of interest" description="Disordered" evidence="1">
    <location>
        <begin position="107"/>
        <end position="178"/>
    </location>
</feature>
<dbReference type="PATRIC" id="fig|1229493.5.peg.1244"/>
<feature type="compositionally biased region" description="Polar residues" evidence="1">
    <location>
        <begin position="111"/>
        <end position="153"/>
    </location>
</feature>
<evidence type="ECO:0008006" key="4">
    <source>
        <dbReference type="Google" id="ProtNLM"/>
    </source>
</evidence>
<evidence type="ECO:0000256" key="1">
    <source>
        <dbReference type="SAM" id="MobiDB-lite"/>
    </source>
</evidence>
<organism evidence="2 3">
    <name type="scientific">Vibrio owensii CAIM 1854 = LMG 25443</name>
    <dbReference type="NCBI Taxonomy" id="1229493"/>
    <lineage>
        <taxon>Bacteria</taxon>
        <taxon>Pseudomonadati</taxon>
        <taxon>Pseudomonadota</taxon>
        <taxon>Gammaproteobacteria</taxon>
        <taxon>Vibrionales</taxon>
        <taxon>Vibrionaceae</taxon>
        <taxon>Vibrio</taxon>
    </lineage>
</organism>
<gene>
    <name evidence="2" type="ORF">H735_10765</name>
</gene>